<reference evidence="3" key="1">
    <citation type="submission" date="2020-10" db="EMBL/GenBank/DDBJ databases">
        <title>Connecting structure to function with the recovery of over 1000 high-quality activated sludge metagenome-assembled genomes encoding full-length rRNA genes using long-read sequencing.</title>
        <authorList>
            <person name="Singleton C.M."/>
            <person name="Petriglieri F."/>
            <person name="Kristensen J.M."/>
            <person name="Kirkegaard R.H."/>
            <person name="Michaelsen T.Y."/>
            <person name="Andersen M.H."/>
            <person name="Karst S.M."/>
            <person name="Dueholm M.S."/>
            <person name="Nielsen P.H."/>
            <person name="Albertsen M."/>
        </authorList>
    </citation>
    <scope>NUCLEOTIDE SEQUENCE</scope>
    <source>
        <strain evidence="3">Hirt_18-Q3-R61-65_BATAC.395</strain>
    </source>
</reference>
<dbReference type="InterPro" id="IPR058548">
    <property type="entry name" value="MlaB-like_STAS"/>
</dbReference>
<name>A0A9D7K5F5_9PROT</name>
<feature type="domain" description="STAS" evidence="2">
    <location>
        <begin position="9"/>
        <end position="93"/>
    </location>
</feature>
<dbReference type="Gene3D" id="3.30.750.24">
    <property type="entry name" value="STAS domain"/>
    <property type="match status" value="1"/>
</dbReference>
<keyword evidence="1" id="KW-0732">Signal</keyword>
<feature type="chain" id="PRO_5039710494" evidence="1">
    <location>
        <begin position="26"/>
        <end position="93"/>
    </location>
</feature>
<dbReference type="InterPro" id="IPR002645">
    <property type="entry name" value="STAS_dom"/>
</dbReference>
<feature type="signal peptide" evidence="1">
    <location>
        <begin position="1"/>
        <end position="25"/>
    </location>
</feature>
<dbReference type="SUPFAM" id="SSF52091">
    <property type="entry name" value="SpoIIaa-like"/>
    <property type="match status" value="1"/>
</dbReference>
<evidence type="ECO:0000259" key="2">
    <source>
        <dbReference type="PROSITE" id="PS50801"/>
    </source>
</evidence>
<dbReference type="PROSITE" id="PS50801">
    <property type="entry name" value="STAS"/>
    <property type="match status" value="1"/>
</dbReference>
<dbReference type="Pfam" id="PF13466">
    <property type="entry name" value="STAS_2"/>
    <property type="match status" value="1"/>
</dbReference>
<protein>
    <submittedName>
        <fullName evidence="3">STAS domain-containing protein</fullName>
    </submittedName>
</protein>
<gene>
    <name evidence="3" type="ORF">IPL58_13175</name>
</gene>
<evidence type="ECO:0000313" key="4">
    <source>
        <dbReference type="Proteomes" id="UP000886689"/>
    </source>
</evidence>
<accession>A0A9D7K5F5</accession>
<comment type="caution">
    <text evidence="3">The sequence shown here is derived from an EMBL/GenBank/DDBJ whole genome shotgun (WGS) entry which is preliminary data.</text>
</comment>
<proteinExistence type="predicted"/>
<evidence type="ECO:0000256" key="1">
    <source>
        <dbReference type="SAM" id="SignalP"/>
    </source>
</evidence>
<dbReference type="InterPro" id="IPR036513">
    <property type="entry name" value="STAS_dom_sf"/>
</dbReference>
<dbReference type="EMBL" id="JADJUC010000019">
    <property type="protein sequence ID" value="MBK8524927.1"/>
    <property type="molecule type" value="Genomic_DNA"/>
</dbReference>
<dbReference type="Proteomes" id="UP000886689">
    <property type="component" value="Unassembled WGS sequence"/>
</dbReference>
<evidence type="ECO:0000313" key="3">
    <source>
        <dbReference type="EMBL" id="MBK8524927.1"/>
    </source>
</evidence>
<dbReference type="AlphaFoldDB" id="A0A9D7K5F5"/>
<sequence>MIGRTGSSLKVTAPIFFAGASAALAAGRAALTPEVSEIDLAAIDDADSSALAVLFAWLRDAKARNISLRIVNPPAGLMSLAALYGVDDFLPLV</sequence>
<dbReference type="CDD" id="cd07043">
    <property type="entry name" value="STAS_anti-anti-sigma_factors"/>
    <property type="match status" value="1"/>
</dbReference>
<organism evidence="3 4">
    <name type="scientific">Candidatus Proximibacter danicus</name>
    <dbReference type="NCBI Taxonomy" id="2954365"/>
    <lineage>
        <taxon>Bacteria</taxon>
        <taxon>Pseudomonadati</taxon>
        <taxon>Pseudomonadota</taxon>
        <taxon>Betaproteobacteria</taxon>
        <taxon>Candidatus Proximibacter</taxon>
    </lineage>
</organism>